<dbReference type="Pfam" id="PF00551">
    <property type="entry name" value="Formyl_trans_N"/>
    <property type="match status" value="1"/>
</dbReference>
<dbReference type="SUPFAM" id="SSF53328">
    <property type="entry name" value="Formyltransferase"/>
    <property type="match status" value="1"/>
</dbReference>
<evidence type="ECO:0000256" key="1">
    <source>
        <dbReference type="ARBA" id="ARBA00010699"/>
    </source>
</evidence>
<evidence type="ECO:0000256" key="5">
    <source>
        <dbReference type="HAMAP-Rule" id="MF_00182"/>
    </source>
</evidence>
<dbReference type="InterPro" id="IPR002376">
    <property type="entry name" value="Formyl_transf_N"/>
</dbReference>
<dbReference type="NCBIfam" id="TIGR00460">
    <property type="entry name" value="fmt"/>
    <property type="match status" value="1"/>
</dbReference>
<evidence type="ECO:0000259" key="7">
    <source>
        <dbReference type="Pfam" id="PF02911"/>
    </source>
</evidence>
<organism evidence="8 9">
    <name type="scientific">Brevibacterium luteolum</name>
    <dbReference type="NCBI Taxonomy" id="199591"/>
    <lineage>
        <taxon>Bacteria</taxon>
        <taxon>Bacillati</taxon>
        <taxon>Actinomycetota</taxon>
        <taxon>Actinomycetes</taxon>
        <taxon>Micrococcales</taxon>
        <taxon>Brevibacteriaceae</taxon>
        <taxon>Brevibacterium</taxon>
    </lineage>
</organism>
<dbReference type="AlphaFoldDB" id="A0A2N6PKX9"/>
<dbReference type="Pfam" id="PF02911">
    <property type="entry name" value="Formyl_trans_C"/>
    <property type="match status" value="1"/>
</dbReference>
<protein>
    <recommendedName>
        <fullName evidence="2 5">Methionyl-tRNA formyltransferase</fullName>
        <ecNumber evidence="2 5">2.1.2.9</ecNumber>
    </recommendedName>
</protein>
<dbReference type="InterPro" id="IPR041711">
    <property type="entry name" value="Met-tRNA-FMT_N"/>
</dbReference>
<feature type="domain" description="Formyl transferase N-terminal" evidence="6">
    <location>
        <begin position="1"/>
        <end position="154"/>
    </location>
</feature>
<dbReference type="GO" id="GO:0004479">
    <property type="term" value="F:methionyl-tRNA formyltransferase activity"/>
    <property type="evidence" value="ECO:0007669"/>
    <property type="project" value="UniProtKB-UniRule"/>
</dbReference>
<sequence length="314" mass="32594">MRIVFAGTPAVAVPALEALLESDHEVIAVLTRPDAPVGRKRVLTSSPVKERALAAGIPVLEAARLRGEILDELEALGPDAVAVVAFGAIAGPRALSISEHGWYNLHFSLLPQWRGAAPVQRALMAGQTTSGVTVFRIDTGMDTGPVLTQQELDLPSAPAGEVLDSYARTGAELLVTAFDQLADGSAELTPQHGETSHAEKITPDEAELPFTATTAELVARANGVAPAPGPWALMDGKRTKLSGITAADDLSSAAWQQPGRLAAAADGTVLIGTSDGAVAVERIQPFGKAMMDAADFLRGRGQAAFDISEEPGDA</sequence>
<evidence type="ECO:0000259" key="6">
    <source>
        <dbReference type="Pfam" id="PF00551"/>
    </source>
</evidence>
<comment type="similarity">
    <text evidence="1 5">Belongs to the Fmt family.</text>
</comment>
<feature type="domain" description="Formyl transferase C-terminal" evidence="7">
    <location>
        <begin position="200"/>
        <end position="300"/>
    </location>
</feature>
<dbReference type="InterPro" id="IPR005793">
    <property type="entry name" value="Formyl_trans_C"/>
</dbReference>
<comment type="caution">
    <text evidence="8">The sequence shown here is derived from an EMBL/GenBank/DDBJ whole genome shotgun (WGS) entry which is preliminary data.</text>
</comment>
<name>A0A2N6PKX9_9MICO</name>
<evidence type="ECO:0000313" key="9">
    <source>
        <dbReference type="Proteomes" id="UP000235703"/>
    </source>
</evidence>
<keyword evidence="3 5" id="KW-0808">Transferase</keyword>
<dbReference type="GO" id="GO:0005829">
    <property type="term" value="C:cytosol"/>
    <property type="evidence" value="ECO:0007669"/>
    <property type="project" value="TreeGrafter"/>
</dbReference>
<dbReference type="OrthoDB" id="9802815at2"/>
<dbReference type="PANTHER" id="PTHR11138">
    <property type="entry name" value="METHIONYL-TRNA FORMYLTRANSFERASE"/>
    <property type="match status" value="1"/>
</dbReference>
<dbReference type="InterPro" id="IPR011034">
    <property type="entry name" value="Formyl_transferase-like_C_sf"/>
</dbReference>
<evidence type="ECO:0000256" key="3">
    <source>
        <dbReference type="ARBA" id="ARBA00022679"/>
    </source>
</evidence>
<dbReference type="HAMAP" id="MF_00182">
    <property type="entry name" value="Formyl_trans"/>
    <property type="match status" value="1"/>
</dbReference>
<evidence type="ECO:0000256" key="2">
    <source>
        <dbReference type="ARBA" id="ARBA00012261"/>
    </source>
</evidence>
<comment type="catalytic activity">
    <reaction evidence="5">
        <text>L-methionyl-tRNA(fMet) + (6R)-10-formyltetrahydrofolate = N-formyl-L-methionyl-tRNA(fMet) + (6S)-5,6,7,8-tetrahydrofolate + H(+)</text>
        <dbReference type="Rhea" id="RHEA:24380"/>
        <dbReference type="Rhea" id="RHEA-COMP:9952"/>
        <dbReference type="Rhea" id="RHEA-COMP:9953"/>
        <dbReference type="ChEBI" id="CHEBI:15378"/>
        <dbReference type="ChEBI" id="CHEBI:57453"/>
        <dbReference type="ChEBI" id="CHEBI:78530"/>
        <dbReference type="ChEBI" id="CHEBI:78844"/>
        <dbReference type="ChEBI" id="CHEBI:195366"/>
        <dbReference type="EC" id="2.1.2.9"/>
    </reaction>
</comment>
<dbReference type="InterPro" id="IPR005794">
    <property type="entry name" value="Fmt"/>
</dbReference>
<accession>A0A2N6PKX9</accession>
<keyword evidence="9" id="KW-1185">Reference proteome</keyword>
<comment type="function">
    <text evidence="5">Attaches a formyl group to the free amino group of methionyl-tRNA(fMet). The formyl group appears to play a dual role in the initiator identity of N-formylmethionyl-tRNA by promoting its recognition by IF2 and preventing the misappropriation of this tRNA by the elongation apparatus.</text>
</comment>
<dbReference type="InterPro" id="IPR036477">
    <property type="entry name" value="Formyl_transf_N_sf"/>
</dbReference>
<proteinExistence type="inferred from homology"/>
<feature type="binding site" evidence="5">
    <location>
        <begin position="108"/>
        <end position="111"/>
    </location>
    <ligand>
        <name>(6S)-5,6,7,8-tetrahydrofolate</name>
        <dbReference type="ChEBI" id="CHEBI:57453"/>
    </ligand>
</feature>
<evidence type="ECO:0000256" key="4">
    <source>
        <dbReference type="ARBA" id="ARBA00022917"/>
    </source>
</evidence>
<dbReference type="RefSeq" id="WP_102160283.1">
    <property type="nucleotide sequence ID" value="NZ_PNFZ01000001.1"/>
</dbReference>
<dbReference type="Proteomes" id="UP000235703">
    <property type="component" value="Unassembled WGS sequence"/>
</dbReference>
<dbReference type="PANTHER" id="PTHR11138:SF5">
    <property type="entry name" value="METHIONYL-TRNA FORMYLTRANSFERASE, MITOCHONDRIAL"/>
    <property type="match status" value="1"/>
</dbReference>
<dbReference type="EMBL" id="PNFZ01000001">
    <property type="protein sequence ID" value="PMB99331.1"/>
    <property type="molecule type" value="Genomic_DNA"/>
</dbReference>
<dbReference type="CDD" id="cd08646">
    <property type="entry name" value="FMT_core_Met-tRNA-FMT_N"/>
    <property type="match status" value="1"/>
</dbReference>
<gene>
    <name evidence="5" type="primary">fmt</name>
    <name evidence="8" type="ORF">CJ198_02035</name>
</gene>
<dbReference type="CDD" id="cd08704">
    <property type="entry name" value="Met_tRNA_FMT_C"/>
    <property type="match status" value="1"/>
</dbReference>
<dbReference type="InterPro" id="IPR044135">
    <property type="entry name" value="Met-tRNA-FMT_C"/>
</dbReference>
<reference evidence="8 9" key="1">
    <citation type="submission" date="2017-09" db="EMBL/GenBank/DDBJ databases">
        <title>Bacterial strain isolated from the female urinary microbiota.</title>
        <authorList>
            <person name="Thomas-White K."/>
            <person name="Kumar N."/>
            <person name="Forster S."/>
            <person name="Putonti C."/>
            <person name="Lawley T."/>
            <person name="Wolfe A.J."/>
        </authorList>
    </citation>
    <scope>NUCLEOTIDE SEQUENCE [LARGE SCALE GENOMIC DNA]</scope>
    <source>
        <strain evidence="8 9">UMB0680</strain>
    </source>
</reference>
<dbReference type="SUPFAM" id="SSF50486">
    <property type="entry name" value="FMT C-terminal domain-like"/>
    <property type="match status" value="1"/>
</dbReference>
<dbReference type="EC" id="2.1.2.9" evidence="2 5"/>
<dbReference type="Gene3D" id="3.40.50.12230">
    <property type="match status" value="1"/>
</dbReference>
<keyword evidence="4 5" id="KW-0648">Protein biosynthesis</keyword>
<evidence type="ECO:0000313" key="8">
    <source>
        <dbReference type="EMBL" id="PMB99331.1"/>
    </source>
</evidence>